<accession>A0A074Y2T0</accession>
<dbReference type="EMBL" id="KL584797">
    <property type="protein sequence ID" value="KEQ90224.1"/>
    <property type="molecule type" value="Genomic_DNA"/>
</dbReference>
<dbReference type="PANTHER" id="PTHR47706">
    <property type="entry name" value="NMRA-LIKE FAMILY PROTEIN"/>
    <property type="match status" value="1"/>
</dbReference>
<dbReference type="GeneID" id="25367903"/>
<dbReference type="InterPro" id="IPR051609">
    <property type="entry name" value="NmrA/Isoflavone_reductase-like"/>
</dbReference>
<evidence type="ECO:0000313" key="5">
    <source>
        <dbReference type="EMBL" id="KEQ90224.1"/>
    </source>
</evidence>
<keyword evidence="3" id="KW-0560">Oxidoreductase</keyword>
<evidence type="ECO:0000256" key="3">
    <source>
        <dbReference type="ARBA" id="ARBA00023002"/>
    </source>
</evidence>
<organism evidence="5 6">
    <name type="scientific">Aureobasidium subglaciale (strain EXF-2481)</name>
    <name type="common">Aureobasidium pullulans var. subglaciale</name>
    <dbReference type="NCBI Taxonomy" id="1043005"/>
    <lineage>
        <taxon>Eukaryota</taxon>
        <taxon>Fungi</taxon>
        <taxon>Dikarya</taxon>
        <taxon>Ascomycota</taxon>
        <taxon>Pezizomycotina</taxon>
        <taxon>Dothideomycetes</taxon>
        <taxon>Dothideomycetidae</taxon>
        <taxon>Dothideales</taxon>
        <taxon>Saccotheciaceae</taxon>
        <taxon>Aureobasidium</taxon>
    </lineage>
</organism>
<proteinExistence type="inferred from homology"/>
<dbReference type="PANTHER" id="PTHR47706:SF9">
    <property type="entry name" value="NMRA-LIKE DOMAIN-CONTAINING PROTEIN-RELATED"/>
    <property type="match status" value="1"/>
</dbReference>
<dbReference type="OrthoDB" id="9984533at2759"/>
<keyword evidence="6" id="KW-1185">Reference proteome</keyword>
<comment type="similarity">
    <text evidence="1">Belongs to the NmrA-type oxidoreductase family. Isoflavone reductase subfamily.</text>
</comment>
<dbReference type="SUPFAM" id="SSF51735">
    <property type="entry name" value="NAD(P)-binding Rossmann-fold domains"/>
    <property type="match status" value="1"/>
</dbReference>
<dbReference type="HOGENOM" id="CLU_044876_3_3_1"/>
<dbReference type="STRING" id="1043005.A0A074Y2T0"/>
<evidence type="ECO:0000256" key="1">
    <source>
        <dbReference type="ARBA" id="ARBA00005725"/>
    </source>
</evidence>
<sequence>MVVIKKIAIVGASGNFGRPITTALVQAGFDVTIITRPQSTTSHPTDIRVIRTEYTVAELTGAFVGHDAVVCVVGPGGIKHQVDLIDAAEAAGVYRFIIDDFGWGPEFNGFPEFREIHAHRREGWSHAQARAEVNSQFTWSGLTTGNPIDWAMKRFPLMGFNIPARTALIYDAGTEEFTGTTLQGIGQAVVGVMHNPEATANRFLKVRSIRTSQNKILAAFQRNTEQQWNVQRAESKDLTLSGKQKFQAGRGGWVLELVVAQMFDVGQARCIVAPSRGESDSELLGVKEESEDEIVRRLMA</sequence>
<feature type="domain" description="NAD(P)-binding" evidence="4">
    <location>
        <begin position="11"/>
        <end position="144"/>
    </location>
</feature>
<dbReference type="RefSeq" id="XP_013338704.1">
    <property type="nucleotide sequence ID" value="XM_013483250.1"/>
</dbReference>
<dbReference type="OMA" id="MGFDIKN"/>
<keyword evidence="2" id="KW-0521">NADP</keyword>
<dbReference type="Proteomes" id="UP000030641">
    <property type="component" value="Unassembled WGS sequence"/>
</dbReference>
<evidence type="ECO:0000313" key="6">
    <source>
        <dbReference type="Proteomes" id="UP000030641"/>
    </source>
</evidence>
<dbReference type="InterPro" id="IPR036291">
    <property type="entry name" value="NAD(P)-bd_dom_sf"/>
</dbReference>
<name>A0A074Y2T0_AURSE</name>
<dbReference type="Pfam" id="PF13460">
    <property type="entry name" value="NAD_binding_10"/>
    <property type="match status" value="1"/>
</dbReference>
<gene>
    <name evidence="5" type="ORF">AUEXF2481DRAFT_45306</name>
</gene>
<reference evidence="5 6" key="1">
    <citation type="journal article" date="2014" name="BMC Genomics">
        <title>Genome sequencing of four Aureobasidium pullulans varieties: biotechnological potential, stress tolerance, and description of new species.</title>
        <authorList>
            <person name="Gostin Ar C."/>
            <person name="Ohm R.A."/>
            <person name="Kogej T."/>
            <person name="Sonjak S."/>
            <person name="Turk M."/>
            <person name="Zajc J."/>
            <person name="Zalar P."/>
            <person name="Grube M."/>
            <person name="Sun H."/>
            <person name="Han J."/>
            <person name="Sharma A."/>
            <person name="Chiniquy J."/>
            <person name="Ngan C.Y."/>
            <person name="Lipzen A."/>
            <person name="Barry K."/>
            <person name="Grigoriev I.V."/>
            <person name="Gunde-Cimerman N."/>
        </authorList>
    </citation>
    <scope>NUCLEOTIDE SEQUENCE [LARGE SCALE GENOMIC DNA]</scope>
    <source>
        <strain evidence="5 6">EXF-2481</strain>
    </source>
</reference>
<evidence type="ECO:0000259" key="4">
    <source>
        <dbReference type="Pfam" id="PF13460"/>
    </source>
</evidence>
<protein>
    <recommendedName>
        <fullName evidence="4">NAD(P)-binding domain-containing protein</fullName>
    </recommendedName>
</protein>
<dbReference type="InParanoid" id="A0A074Y2T0"/>
<dbReference type="AlphaFoldDB" id="A0A074Y2T0"/>
<dbReference type="InterPro" id="IPR016040">
    <property type="entry name" value="NAD(P)-bd_dom"/>
</dbReference>
<dbReference type="Gene3D" id="3.40.50.720">
    <property type="entry name" value="NAD(P)-binding Rossmann-like Domain"/>
    <property type="match status" value="1"/>
</dbReference>
<dbReference type="GO" id="GO:0016491">
    <property type="term" value="F:oxidoreductase activity"/>
    <property type="evidence" value="ECO:0007669"/>
    <property type="project" value="UniProtKB-KW"/>
</dbReference>
<evidence type="ECO:0000256" key="2">
    <source>
        <dbReference type="ARBA" id="ARBA00022857"/>
    </source>
</evidence>